<accession>A0A0E9W7E3</accession>
<dbReference type="EMBL" id="GBXM01023179">
    <property type="protein sequence ID" value="JAH85398.1"/>
    <property type="molecule type" value="Transcribed_RNA"/>
</dbReference>
<evidence type="ECO:0000313" key="1">
    <source>
        <dbReference type="EMBL" id="JAH85398.1"/>
    </source>
</evidence>
<name>A0A0E9W7E3_ANGAN</name>
<dbReference type="AlphaFoldDB" id="A0A0E9W7E3"/>
<reference evidence="1" key="2">
    <citation type="journal article" date="2015" name="Fish Shellfish Immunol.">
        <title>Early steps in the European eel (Anguilla anguilla)-Vibrio vulnificus interaction in the gills: Role of the RtxA13 toxin.</title>
        <authorList>
            <person name="Callol A."/>
            <person name="Pajuelo D."/>
            <person name="Ebbesson L."/>
            <person name="Teles M."/>
            <person name="MacKenzie S."/>
            <person name="Amaro C."/>
        </authorList>
    </citation>
    <scope>NUCLEOTIDE SEQUENCE</scope>
</reference>
<sequence>MCHAQTYFCLFSFSQGVRAKKFPRAHTPIISSGGVSRKWVEGSSSVLFECIYLCKIFIGIY</sequence>
<protein>
    <submittedName>
        <fullName evidence="1">Uncharacterized protein</fullName>
    </submittedName>
</protein>
<proteinExistence type="predicted"/>
<organism evidence="1">
    <name type="scientific">Anguilla anguilla</name>
    <name type="common">European freshwater eel</name>
    <name type="synonym">Muraena anguilla</name>
    <dbReference type="NCBI Taxonomy" id="7936"/>
    <lineage>
        <taxon>Eukaryota</taxon>
        <taxon>Metazoa</taxon>
        <taxon>Chordata</taxon>
        <taxon>Craniata</taxon>
        <taxon>Vertebrata</taxon>
        <taxon>Euteleostomi</taxon>
        <taxon>Actinopterygii</taxon>
        <taxon>Neopterygii</taxon>
        <taxon>Teleostei</taxon>
        <taxon>Anguilliformes</taxon>
        <taxon>Anguillidae</taxon>
        <taxon>Anguilla</taxon>
    </lineage>
</organism>
<reference evidence="1" key="1">
    <citation type="submission" date="2014-11" db="EMBL/GenBank/DDBJ databases">
        <authorList>
            <person name="Amaro Gonzalez C."/>
        </authorList>
    </citation>
    <scope>NUCLEOTIDE SEQUENCE</scope>
</reference>